<keyword evidence="4" id="KW-0804">Transcription</keyword>
<feature type="region of interest" description="Disordered" evidence="7">
    <location>
        <begin position="61"/>
        <end position="103"/>
    </location>
</feature>
<dbReference type="SUPFAM" id="SSF57701">
    <property type="entry name" value="Zn2/Cys6 DNA-binding domain"/>
    <property type="match status" value="1"/>
</dbReference>
<dbReference type="SMART" id="SM00066">
    <property type="entry name" value="GAL4"/>
    <property type="match status" value="1"/>
</dbReference>
<feature type="region of interest" description="Disordered" evidence="7">
    <location>
        <begin position="648"/>
        <end position="669"/>
    </location>
</feature>
<protein>
    <submittedName>
        <fullName evidence="9">C6 transcription factor</fullName>
    </submittedName>
</protein>
<name>A0A319D212_9EURO</name>
<evidence type="ECO:0000256" key="2">
    <source>
        <dbReference type="ARBA" id="ARBA00023015"/>
    </source>
</evidence>
<reference evidence="9 10" key="1">
    <citation type="submission" date="2018-02" db="EMBL/GenBank/DDBJ databases">
        <title>The genomes of Aspergillus section Nigri reveals drivers in fungal speciation.</title>
        <authorList>
            <consortium name="DOE Joint Genome Institute"/>
            <person name="Vesth T.C."/>
            <person name="Nybo J."/>
            <person name="Theobald S."/>
            <person name="Brandl J."/>
            <person name="Frisvad J.C."/>
            <person name="Nielsen K.F."/>
            <person name="Lyhne E.K."/>
            <person name="Kogle M.E."/>
            <person name="Kuo A."/>
            <person name="Riley R."/>
            <person name="Clum A."/>
            <person name="Nolan M."/>
            <person name="Lipzen A."/>
            <person name="Salamov A."/>
            <person name="Henrissat B."/>
            <person name="Wiebenga A."/>
            <person name="De vries R.P."/>
            <person name="Grigoriev I.V."/>
            <person name="Mortensen U.H."/>
            <person name="Andersen M.R."/>
            <person name="Baker S.E."/>
        </authorList>
    </citation>
    <scope>NUCLEOTIDE SEQUENCE [LARGE SCALE GENOMIC DNA]</scope>
    <source>
        <strain evidence="9 10">CBS 707.79</strain>
    </source>
</reference>
<dbReference type="GO" id="GO:0006351">
    <property type="term" value="P:DNA-templated transcription"/>
    <property type="evidence" value="ECO:0007669"/>
    <property type="project" value="InterPro"/>
</dbReference>
<dbReference type="Pfam" id="PF00172">
    <property type="entry name" value="Zn_clus"/>
    <property type="match status" value="1"/>
</dbReference>
<dbReference type="CDD" id="cd12148">
    <property type="entry name" value="fungal_TF_MHR"/>
    <property type="match status" value="1"/>
</dbReference>
<dbReference type="GO" id="GO:0008270">
    <property type="term" value="F:zinc ion binding"/>
    <property type="evidence" value="ECO:0007669"/>
    <property type="project" value="InterPro"/>
</dbReference>
<dbReference type="VEuPathDB" id="FungiDB:BO71DRAFT_332974"/>
<evidence type="ECO:0000259" key="8">
    <source>
        <dbReference type="PROSITE" id="PS50048"/>
    </source>
</evidence>
<dbReference type="PANTHER" id="PTHR47654:SF4">
    <property type="entry name" value="ZN(II)2CYS6 TRANSCRIPTION FACTOR (EUROFUNG)"/>
    <property type="match status" value="1"/>
</dbReference>
<evidence type="ECO:0000256" key="6">
    <source>
        <dbReference type="SAM" id="Coils"/>
    </source>
</evidence>
<dbReference type="Pfam" id="PF04082">
    <property type="entry name" value="Fungal_trans"/>
    <property type="match status" value="1"/>
</dbReference>
<keyword evidence="6" id="KW-0175">Coiled coil</keyword>
<keyword evidence="1" id="KW-0479">Metal-binding</keyword>
<keyword evidence="3" id="KW-0238">DNA-binding</keyword>
<dbReference type="SMART" id="SM00906">
    <property type="entry name" value="Fungal_trans"/>
    <property type="match status" value="1"/>
</dbReference>
<evidence type="ECO:0000256" key="5">
    <source>
        <dbReference type="ARBA" id="ARBA00023242"/>
    </source>
</evidence>
<dbReference type="AlphaFoldDB" id="A0A319D212"/>
<feature type="domain" description="Zn(2)-C6 fungal-type" evidence="8">
    <location>
        <begin position="104"/>
        <end position="134"/>
    </location>
</feature>
<dbReference type="STRING" id="1448320.A0A319D212"/>
<dbReference type="Proteomes" id="UP000247810">
    <property type="component" value="Unassembled WGS sequence"/>
</dbReference>
<dbReference type="OrthoDB" id="5296287at2759"/>
<feature type="region of interest" description="Disordered" evidence="7">
    <location>
        <begin position="182"/>
        <end position="201"/>
    </location>
</feature>
<dbReference type="PROSITE" id="PS00463">
    <property type="entry name" value="ZN2_CY6_FUNGAL_1"/>
    <property type="match status" value="1"/>
</dbReference>
<evidence type="ECO:0000256" key="1">
    <source>
        <dbReference type="ARBA" id="ARBA00022723"/>
    </source>
</evidence>
<dbReference type="InterPro" id="IPR053230">
    <property type="entry name" value="Trans_reg_galc"/>
</dbReference>
<keyword evidence="10" id="KW-1185">Reference proteome</keyword>
<feature type="compositionally biased region" description="Polar residues" evidence="7">
    <location>
        <begin position="254"/>
        <end position="271"/>
    </location>
</feature>
<dbReference type="PROSITE" id="PS50048">
    <property type="entry name" value="ZN2_CY6_FUNGAL_2"/>
    <property type="match status" value="1"/>
</dbReference>
<dbReference type="GO" id="GO:0000981">
    <property type="term" value="F:DNA-binding transcription factor activity, RNA polymerase II-specific"/>
    <property type="evidence" value="ECO:0007669"/>
    <property type="project" value="InterPro"/>
</dbReference>
<dbReference type="InterPro" id="IPR036864">
    <property type="entry name" value="Zn2-C6_fun-type_DNA-bd_sf"/>
</dbReference>
<accession>A0A319D212</accession>
<feature type="compositionally biased region" description="Polar residues" evidence="7">
    <location>
        <begin position="66"/>
        <end position="76"/>
    </location>
</feature>
<feature type="coiled-coil region" evidence="6">
    <location>
        <begin position="146"/>
        <end position="173"/>
    </location>
</feature>
<dbReference type="GO" id="GO:0009893">
    <property type="term" value="P:positive regulation of metabolic process"/>
    <property type="evidence" value="ECO:0007669"/>
    <property type="project" value="UniProtKB-ARBA"/>
</dbReference>
<sequence length="843" mass="94656">MDDAHGSYPFGVPPVDENTPAVEPDGQAFAGYTEWPWGAVSPTGFPPLGFRPYAVPPYMDRPGPYPNQSSSFSSREVSGPAPKVAIPRTTSFSSQSQRRRSARACEPCRQRKIKCDGNKPVCRQCVDHNISCLYVDVKRIRDQKQLGFLGKRVENYEQLLQELEGQVDDGMARRIRRTIKGSDGASLADDDADSDASSSSMGSLNALDLVEEDLNRNERSVATGFFGKNSEVLWMQKLEDEAEIRSRQKEGSLDSGSRASVDPQQPRSSLKQETAIATMSYFLDDLNIPLMDSVDPYDLPPKDVANRLFTAYMDSVHPSFNVIRKTTFVSQFRQFYAQPYAQPAKPPQRWLAVLNMIFAIGCRYCRVVNNQTDGDHDDLVYLNRARKLTLGDADVFSHADLQQIQVEFLVAFYFVTMCQINRAFKFSSMAFRSAVSLGINLRFVDDRTQYPAKEARSRLWWSIFLLEHLLTAITGRVSCVGENLSSTPLPIPFEEEAFGRPDVLPLLQDSSLRMSRLKLTLLQTDEEARTAATWLATCEPSSSLFFHCTVDLAIITQTVINKVYSIQALRDRASQVEQRIRKYNTMMDTWLSKIPEAYRFSSGSNDEFDASDRDNSCMRERLCLAINYYSARITLCRPCLSHTGIKSGSLSPDGGTASRRNSRSTSPPRNTFRYDTALICVRSACNLLAILPDTPDIVWLSTVTPWWCILHYIMQSTTAILLHLSTWPPSPPRQSRSASHDDSSQNAFNDMQTLVGRTKKAIHWLHHMAQSHTASRRAFRQCHSVMRRLAPSLAIDISDLPDDTDLPADAEGSDLGLGMTLDLVSDDTTTIDDAEPMEFDKVE</sequence>
<dbReference type="PANTHER" id="PTHR47654">
    <property type="entry name" value="ZN(II)2CYS6 TRANSCRIPTION FACTOR (EUROFUNG)-RELATED"/>
    <property type="match status" value="1"/>
</dbReference>
<dbReference type="InterPro" id="IPR007219">
    <property type="entry name" value="XnlR_reg_dom"/>
</dbReference>
<keyword evidence="2" id="KW-0805">Transcription regulation</keyword>
<dbReference type="EMBL" id="KZ825957">
    <property type="protein sequence ID" value="PYH91081.1"/>
    <property type="molecule type" value="Genomic_DNA"/>
</dbReference>
<feature type="region of interest" description="Disordered" evidence="7">
    <location>
        <begin position="1"/>
        <end position="22"/>
    </location>
</feature>
<evidence type="ECO:0000256" key="3">
    <source>
        <dbReference type="ARBA" id="ARBA00023125"/>
    </source>
</evidence>
<proteinExistence type="predicted"/>
<dbReference type="CDD" id="cd00067">
    <property type="entry name" value="GAL4"/>
    <property type="match status" value="1"/>
</dbReference>
<dbReference type="Gene3D" id="4.10.240.10">
    <property type="entry name" value="Zn(2)-C6 fungal-type DNA-binding domain"/>
    <property type="match status" value="1"/>
</dbReference>
<evidence type="ECO:0000256" key="7">
    <source>
        <dbReference type="SAM" id="MobiDB-lite"/>
    </source>
</evidence>
<evidence type="ECO:0000313" key="9">
    <source>
        <dbReference type="EMBL" id="PYH91081.1"/>
    </source>
</evidence>
<evidence type="ECO:0000313" key="10">
    <source>
        <dbReference type="Proteomes" id="UP000247810"/>
    </source>
</evidence>
<organism evidence="9 10">
    <name type="scientific">Aspergillus ellipticus CBS 707.79</name>
    <dbReference type="NCBI Taxonomy" id="1448320"/>
    <lineage>
        <taxon>Eukaryota</taxon>
        <taxon>Fungi</taxon>
        <taxon>Dikarya</taxon>
        <taxon>Ascomycota</taxon>
        <taxon>Pezizomycotina</taxon>
        <taxon>Eurotiomycetes</taxon>
        <taxon>Eurotiomycetidae</taxon>
        <taxon>Eurotiales</taxon>
        <taxon>Aspergillaceae</taxon>
        <taxon>Aspergillus</taxon>
        <taxon>Aspergillus subgen. Circumdati</taxon>
    </lineage>
</organism>
<dbReference type="GO" id="GO:0003677">
    <property type="term" value="F:DNA binding"/>
    <property type="evidence" value="ECO:0007669"/>
    <property type="project" value="UniProtKB-KW"/>
</dbReference>
<keyword evidence="5" id="KW-0539">Nucleus</keyword>
<dbReference type="InterPro" id="IPR001138">
    <property type="entry name" value="Zn2Cys6_DnaBD"/>
</dbReference>
<feature type="region of interest" description="Disordered" evidence="7">
    <location>
        <begin position="245"/>
        <end position="271"/>
    </location>
</feature>
<evidence type="ECO:0000256" key="4">
    <source>
        <dbReference type="ARBA" id="ARBA00023163"/>
    </source>
</evidence>
<gene>
    <name evidence="9" type="ORF">BO71DRAFT_332974</name>
</gene>